<dbReference type="PANTHER" id="PTHR30217:SF10">
    <property type="entry name" value="23S RRNA 5-HYDROXYCYTIDINE C2501 SYNTHASE"/>
    <property type="match status" value="1"/>
</dbReference>
<dbReference type="PANTHER" id="PTHR30217">
    <property type="entry name" value="PEPTIDASE U32 FAMILY"/>
    <property type="match status" value="1"/>
</dbReference>
<dbReference type="RefSeq" id="WP_061101516.1">
    <property type="nucleotide sequence ID" value="NZ_KQ961782.1"/>
</dbReference>
<name>A0A135YZN2_9FIRM</name>
<evidence type="ECO:0000313" key="2">
    <source>
        <dbReference type="EMBL" id="KXI14864.1"/>
    </source>
</evidence>
<dbReference type="Pfam" id="PF12392">
    <property type="entry name" value="DUF3656"/>
    <property type="match status" value="1"/>
</dbReference>
<accession>A0A135YZN2</accession>
<evidence type="ECO:0000313" key="3">
    <source>
        <dbReference type="Proteomes" id="UP000070326"/>
    </source>
</evidence>
<dbReference type="Pfam" id="PF01136">
    <property type="entry name" value="Peptidase_U32"/>
    <property type="match status" value="2"/>
</dbReference>
<dbReference type="InterPro" id="IPR051454">
    <property type="entry name" value="RNA/ubiquinone_mod_enzymes"/>
</dbReference>
<dbReference type="Proteomes" id="UP000070326">
    <property type="component" value="Unassembled WGS sequence"/>
</dbReference>
<dbReference type="PROSITE" id="PS01276">
    <property type="entry name" value="PEPTIDASE_U32"/>
    <property type="match status" value="1"/>
</dbReference>
<dbReference type="AlphaFoldDB" id="A0A135YZN2"/>
<dbReference type="InterPro" id="IPR020988">
    <property type="entry name" value="Pept_U32_collagenase"/>
</dbReference>
<dbReference type="STRING" id="1261.HMPREF3195_00053"/>
<dbReference type="eggNOG" id="COG0826">
    <property type="taxonomic scope" value="Bacteria"/>
</dbReference>
<sequence length="827" mass="94922">MINKNLELLAPVGSFEALKAAVQNGANAVYLGGKDFSARASANNFDRDELIEAVKYCHIRGCRVFVTVNTLIKQTEIEDFIEYIKFLYSISIDALILQDIGMATRIHEILPDFELHASTQMAAHSLNDVKYLESLGFKRVVLARELNVGEIAQICQATDVDIEVFVHGALCVSYSGQCLMSSVMGTRSGNRGRCAQPCRQKYKIYNEIEETYVDTGGDYLLSPRDLNSIEHIGDVLESGLMSLKIEGRMKRPEYVATVVSSYRDAVLNYLEMQKNRTSSLGRRDININAKSIRKPVSQETIDNLYTIFNRKFTHGYLLGEVGSDIMNKQKPNNRGLYIGKVIGFNSKSKKLKIKLEKELKKGDGLNIGGGQIGRIIRGKTIDTIGHPGQVVEIDYTQNIPKGTEIFKTSDKDLIDRVQKTYSEDKDYVKIPLTAKLYLSLGEYPCLEMSDPDKNHVRVYGESRVEKALKVSIDQEKAYKQLAKLGDTPYCLDKADFEIGQGLSLPISQLNNIRRAAIEELSAMRVKIKERNYLSLGEHKDRLSSHHENKNYVEEINVSCKNIEQLKVLLDLEVDRVYYRDIRTIKEAIKISKEAGKKIYYYMPRIIRTNEKNIYSCLDQLERDYLDQLDGFRLSNYGEIYYIRKNFADKEILVSSWLNIFNERSIHFYRENNMGLMCLSQEMSLNQIRNLATSCHDLEYRVYGYTEMMLSEYCPMGVLTKACKKNKRDAQCSKADYYLESSDNRRYRLSQDENCRTTIYSDQRVSLIQDLDRLEDAGISKFELDFSFEDSLETKKIARAYIDRLKNSKEVDLDIRNYDTGHLYKEID</sequence>
<reference evidence="2 3" key="1">
    <citation type="submission" date="2016-02" db="EMBL/GenBank/DDBJ databases">
        <authorList>
            <person name="Wen L."/>
            <person name="He K."/>
            <person name="Yang H."/>
        </authorList>
    </citation>
    <scope>NUCLEOTIDE SEQUENCE [LARGE SCALE GENOMIC DNA]</scope>
    <source>
        <strain evidence="2 3">MJR8628A</strain>
    </source>
</reference>
<gene>
    <name evidence="2" type="ORF">HMPREF3195_00053</name>
</gene>
<evidence type="ECO:0000259" key="1">
    <source>
        <dbReference type="Pfam" id="PF12392"/>
    </source>
</evidence>
<protein>
    <submittedName>
        <fullName evidence="2">DnaD domain protein</fullName>
    </submittedName>
</protein>
<dbReference type="InterPro" id="IPR001539">
    <property type="entry name" value="Peptidase_U32"/>
</dbReference>
<comment type="caution">
    <text evidence="2">The sequence shown here is derived from an EMBL/GenBank/DDBJ whole genome shotgun (WGS) entry which is preliminary data.</text>
</comment>
<dbReference type="EMBL" id="LSQZ01000001">
    <property type="protein sequence ID" value="KXI14864.1"/>
    <property type="molecule type" value="Genomic_DNA"/>
</dbReference>
<organism evidence="2 3">
    <name type="scientific">Peptostreptococcus anaerobius</name>
    <dbReference type="NCBI Taxonomy" id="1261"/>
    <lineage>
        <taxon>Bacteria</taxon>
        <taxon>Bacillati</taxon>
        <taxon>Bacillota</taxon>
        <taxon>Clostridia</taxon>
        <taxon>Peptostreptococcales</taxon>
        <taxon>Peptostreptococcaceae</taxon>
        <taxon>Peptostreptococcus</taxon>
    </lineage>
</organism>
<proteinExistence type="predicted"/>
<feature type="domain" description="Peptidase U32 collagenase" evidence="1">
    <location>
        <begin position="405"/>
        <end position="524"/>
    </location>
</feature>
<dbReference type="PATRIC" id="fig|1261.5.peg.54"/>